<dbReference type="PANTHER" id="PTHR30290">
    <property type="entry name" value="PERIPLASMIC BINDING COMPONENT OF ABC TRANSPORTER"/>
    <property type="match status" value="1"/>
</dbReference>
<dbReference type="STRING" id="1122252.SAMN05660443_0325"/>
<feature type="domain" description="Solute-binding protein family 5" evidence="3">
    <location>
        <begin position="68"/>
        <end position="400"/>
    </location>
</feature>
<dbReference type="SUPFAM" id="SSF53850">
    <property type="entry name" value="Periplasmic binding protein-like II"/>
    <property type="match status" value="1"/>
</dbReference>
<evidence type="ECO:0000256" key="1">
    <source>
        <dbReference type="ARBA" id="ARBA00005695"/>
    </source>
</evidence>
<dbReference type="Proteomes" id="UP000199058">
    <property type="component" value="Unassembled WGS sequence"/>
</dbReference>
<dbReference type="Gene3D" id="3.40.190.10">
    <property type="entry name" value="Periplasmic binding protein-like II"/>
    <property type="match status" value="1"/>
</dbReference>
<dbReference type="EMBL" id="FOLH01000001">
    <property type="protein sequence ID" value="SFB81847.1"/>
    <property type="molecule type" value="Genomic_DNA"/>
</dbReference>
<dbReference type="Gene3D" id="3.90.76.10">
    <property type="entry name" value="Dipeptide-binding Protein, Domain 1"/>
    <property type="match status" value="1"/>
</dbReference>
<evidence type="ECO:0000256" key="2">
    <source>
        <dbReference type="ARBA" id="ARBA00022729"/>
    </source>
</evidence>
<comment type="similarity">
    <text evidence="1">Belongs to the bacterial solute-binding protein 5 family.</text>
</comment>
<protein>
    <submittedName>
        <fullName evidence="4">Peptide/nickel transport system substrate-binding protein</fullName>
    </submittedName>
</protein>
<keyword evidence="2" id="KW-0732">Signal</keyword>
<name>A0A1I1E441_9GAMM</name>
<dbReference type="PANTHER" id="PTHR30290:SF38">
    <property type="entry name" value="D,D-DIPEPTIDE-BINDING PERIPLASMIC PROTEIN DDPA-RELATED"/>
    <property type="match status" value="1"/>
</dbReference>
<dbReference type="Pfam" id="PF00496">
    <property type="entry name" value="SBP_bac_5"/>
    <property type="match status" value="1"/>
</dbReference>
<accession>A0A1I1E441</accession>
<evidence type="ECO:0000313" key="4">
    <source>
        <dbReference type="EMBL" id="SFB81847.1"/>
    </source>
</evidence>
<reference evidence="4 5" key="1">
    <citation type="submission" date="2016-10" db="EMBL/GenBank/DDBJ databases">
        <authorList>
            <person name="de Groot N.N."/>
        </authorList>
    </citation>
    <scope>NUCLEOTIDE SEQUENCE [LARGE SCALE GENOMIC DNA]</scope>
    <source>
        <strain evidence="4 5">DSM 18438</strain>
    </source>
</reference>
<dbReference type="OrthoDB" id="9801912at2"/>
<gene>
    <name evidence="4" type="ORF">SAMN05660443_0325</name>
</gene>
<dbReference type="Gene3D" id="3.10.105.10">
    <property type="entry name" value="Dipeptide-binding Protein, Domain 3"/>
    <property type="match status" value="1"/>
</dbReference>
<dbReference type="InterPro" id="IPR030678">
    <property type="entry name" value="Peptide/Ni-bd"/>
</dbReference>
<dbReference type="GO" id="GO:1904680">
    <property type="term" value="F:peptide transmembrane transporter activity"/>
    <property type="evidence" value="ECO:0007669"/>
    <property type="project" value="TreeGrafter"/>
</dbReference>
<dbReference type="InterPro" id="IPR000914">
    <property type="entry name" value="SBP_5_dom"/>
</dbReference>
<sequence>MRNWFCRKRWLLLVVLFMPTLAVADRVRIELHLMPPHLDPTLTPSATVSEATYNNIYQGLTRINRHGEVKPNLASSWEVSEEGRVYTFTLQPGVRFHNGQPFNAEVAAFSLERLLDPATQNPQRHLFAHIQEIQVVSLLRLQIRLQRPDNLLLFRLGLAAAVMVEPESADNNSRHPIGTGPYEFVSWLEGQPLELAAFQNYWGAQPRIQRASISFTSNRIELEASLSEGAIDLYPNISPLESVVRLASRGDYVLYDGLSEGQTLLAFNHQHPALVDRRVRRAINHAVDKKGLLDIYPKSNPPLIGSHFSPLHPAYLDLSDRYPYDPGKAKKLLAEAGYASGLELTFKVPPPLYARQASLHLSAYLEAVGIRLDVQRVSWSKWLDEVFYGKNYDLTVVAHVEPFDIDIYARDDYYFNYHNPGFDQLWKQIEQEQDEAKRNHLLQQTQLLLAEDAAHVFLHIKPQQSIRKKNLKGFWENSPVPAVILEELYWEN</sequence>
<evidence type="ECO:0000313" key="5">
    <source>
        <dbReference type="Proteomes" id="UP000199058"/>
    </source>
</evidence>
<dbReference type="GO" id="GO:0043190">
    <property type="term" value="C:ATP-binding cassette (ABC) transporter complex"/>
    <property type="evidence" value="ECO:0007669"/>
    <property type="project" value="InterPro"/>
</dbReference>
<proteinExistence type="inferred from homology"/>
<keyword evidence="5" id="KW-1185">Reference proteome</keyword>
<evidence type="ECO:0000259" key="3">
    <source>
        <dbReference type="Pfam" id="PF00496"/>
    </source>
</evidence>
<organism evidence="4 5">
    <name type="scientific">Marinospirillum celere</name>
    <dbReference type="NCBI Taxonomy" id="1122252"/>
    <lineage>
        <taxon>Bacteria</taxon>
        <taxon>Pseudomonadati</taxon>
        <taxon>Pseudomonadota</taxon>
        <taxon>Gammaproteobacteria</taxon>
        <taxon>Oceanospirillales</taxon>
        <taxon>Oceanospirillaceae</taxon>
        <taxon>Marinospirillum</taxon>
    </lineage>
</organism>
<dbReference type="GO" id="GO:0015833">
    <property type="term" value="P:peptide transport"/>
    <property type="evidence" value="ECO:0007669"/>
    <property type="project" value="TreeGrafter"/>
</dbReference>
<dbReference type="GO" id="GO:0030288">
    <property type="term" value="C:outer membrane-bounded periplasmic space"/>
    <property type="evidence" value="ECO:0007669"/>
    <property type="project" value="UniProtKB-ARBA"/>
</dbReference>
<dbReference type="AlphaFoldDB" id="A0A1I1E441"/>
<dbReference type="InterPro" id="IPR039424">
    <property type="entry name" value="SBP_5"/>
</dbReference>
<dbReference type="PIRSF" id="PIRSF002741">
    <property type="entry name" value="MppA"/>
    <property type="match status" value="1"/>
</dbReference>